<reference evidence="1" key="3">
    <citation type="journal article" date="2017" name="Nature">
        <title>Genome sequence of the progenitor of the wheat D genome Aegilops tauschii.</title>
        <authorList>
            <person name="Luo M.C."/>
            <person name="Gu Y.Q."/>
            <person name="Puiu D."/>
            <person name="Wang H."/>
            <person name="Twardziok S.O."/>
            <person name="Deal K.R."/>
            <person name="Huo N."/>
            <person name="Zhu T."/>
            <person name="Wang L."/>
            <person name="Wang Y."/>
            <person name="McGuire P.E."/>
            <person name="Liu S."/>
            <person name="Long H."/>
            <person name="Ramasamy R.K."/>
            <person name="Rodriguez J.C."/>
            <person name="Van S.L."/>
            <person name="Yuan L."/>
            <person name="Wang Z."/>
            <person name="Xia Z."/>
            <person name="Xiao L."/>
            <person name="Anderson O.D."/>
            <person name="Ouyang S."/>
            <person name="Liang Y."/>
            <person name="Zimin A.V."/>
            <person name="Pertea G."/>
            <person name="Qi P."/>
            <person name="Bennetzen J.L."/>
            <person name="Dai X."/>
            <person name="Dawson M.W."/>
            <person name="Muller H.G."/>
            <person name="Kugler K."/>
            <person name="Rivarola-Duarte L."/>
            <person name="Spannagl M."/>
            <person name="Mayer K.F.X."/>
            <person name="Lu F.H."/>
            <person name="Bevan M.W."/>
            <person name="Leroy P."/>
            <person name="Li P."/>
            <person name="You F.M."/>
            <person name="Sun Q."/>
            <person name="Liu Z."/>
            <person name="Lyons E."/>
            <person name="Wicker T."/>
            <person name="Salzberg S.L."/>
            <person name="Devos K.M."/>
            <person name="Dvorak J."/>
        </authorList>
    </citation>
    <scope>NUCLEOTIDE SEQUENCE [LARGE SCALE GENOMIC DNA]</scope>
    <source>
        <strain evidence="1">cv. AL8/78</strain>
    </source>
</reference>
<evidence type="ECO:0000313" key="2">
    <source>
        <dbReference type="Proteomes" id="UP000015105"/>
    </source>
</evidence>
<reference evidence="2" key="2">
    <citation type="journal article" date="2017" name="Nat. Plants">
        <title>The Aegilops tauschii genome reveals multiple impacts of transposons.</title>
        <authorList>
            <person name="Zhao G."/>
            <person name="Zou C."/>
            <person name="Li K."/>
            <person name="Wang K."/>
            <person name="Li T."/>
            <person name="Gao L."/>
            <person name="Zhang X."/>
            <person name="Wang H."/>
            <person name="Yang Z."/>
            <person name="Liu X."/>
            <person name="Jiang W."/>
            <person name="Mao L."/>
            <person name="Kong X."/>
            <person name="Jiao Y."/>
            <person name="Jia J."/>
        </authorList>
    </citation>
    <scope>NUCLEOTIDE SEQUENCE [LARGE SCALE GENOMIC DNA]</scope>
    <source>
        <strain evidence="2">cv. AL8/78</strain>
    </source>
</reference>
<keyword evidence="2" id="KW-1185">Reference proteome</keyword>
<dbReference type="EnsemblPlants" id="AET2Gv20507300.1">
    <property type="protein sequence ID" value="AET2Gv20507300.1"/>
    <property type="gene ID" value="AET2Gv20507300"/>
</dbReference>
<accession>A0A453BH91</accession>
<reference evidence="1" key="5">
    <citation type="journal article" date="2021" name="G3 (Bethesda)">
        <title>Aegilops tauschii genome assembly Aet v5.0 features greater sequence contiguity and improved annotation.</title>
        <authorList>
            <person name="Wang L."/>
            <person name="Zhu T."/>
            <person name="Rodriguez J.C."/>
            <person name="Deal K.R."/>
            <person name="Dubcovsky J."/>
            <person name="McGuire P.E."/>
            <person name="Lux T."/>
            <person name="Spannagl M."/>
            <person name="Mayer K.F.X."/>
            <person name="Baldrich P."/>
            <person name="Meyers B.C."/>
            <person name="Huo N."/>
            <person name="Gu Y.Q."/>
            <person name="Zhou H."/>
            <person name="Devos K.M."/>
            <person name="Bennetzen J.L."/>
            <person name="Unver T."/>
            <person name="Budak H."/>
            <person name="Gulick P.J."/>
            <person name="Galiba G."/>
            <person name="Kalapos B."/>
            <person name="Nelson D.R."/>
            <person name="Li P."/>
            <person name="You F.M."/>
            <person name="Luo M.C."/>
            <person name="Dvorak J."/>
        </authorList>
    </citation>
    <scope>NUCLEOTIDE SEQUENCE [LARGE SCALE GENOMIC DNA]</scope>
    <source>
        <strain evidence="1">cv. AL8/78</strain>
    </source>
</reference>
<protein>
    <submittedName>
        <fullName evidence="1">Uncharacterized protein</fullName>
    </submittedName>
</protein>
<dbReference type="Gramene" id="AET2Gv20507300.1">
    <property type="protein sequence ID" value="AET2Gv20507300.1"/>
    <property type="gene ID" value="AET2Gv20507300"/>
</dbReference>
<dbReference type="AlphaFoldDB" id="A0A453BH91"/>
<dbReference type="Proteomes" id="UP000015105">
    <property type="component" value="Chromosome 2D"/>
</dbReference>
<reference evidence="1" key="4">
    <citation type="submission" date="2019-03" db="UniProtKB">
        <authorList>
            <consortium name="EnsemblPlants"/>
        </authorList>
    </citation>
    <scope>IDENTIFICATION</scope>
</reference>
<evidence type="ECO:0000313" key="1">
    <source>
        <dbReference type="EnsemblPlants" id="AET2Gv20507300.1"/>
    </source>
</evidence>
<sequence length="51" mass="5899">CTIHDGLTTLFWEDRWLHGQRIQEIAPLIYSIIPQRTRTTMMVRQATGDGA</sequence>
<name>A0A453BH91_AEGTS</name>
<organism evidence="1 2">
    <name type="scientific">Aegilops tauschii subsp. strangulata</name>
    <name type="common">Goatgrass</name>
    <dbReference type="NCBI Taxonomy" id="200361"/>
    <lineage>
        <taxon>Eukaryota</taxon>
        <taxon>Viridiplantae</taxon>
        <taxon>Streptophyta</taxon>
        <taxon>Embryophyta</taxon>
        <taxon>Tracheophyta</taxon>
        <taxon>Spermatophyta</taxon>
        <taxon>Magnoliopsida</taxon>
        <taxon>Liliopsida</taxon>
        <taxon>Poales</taxon>
        <taxon>Poaceae</taxon>
        <taxon>BOP clade</taxon>
        <taxon>Pooideae</taxon>
        <taxon>Triticodae</taxon>
        <taxon>Triticeae</taxon>
        <taxon>Triticinae</taxon>
        <taxon>Aegilops</taxon>
    </lineage>
</organism>
<reference evidence="2" key="1">
    <citation type="journal article" date="2014" name="Science">
        <title>Ancient hybridizations among the ancestral genomes of bread wheat.</title>
        <authorList>
            <consortium name="International Wheat Genome Sequencing Consortium,"/>
            <person name="Marcussen T."/>
            <person name="Sandve S.R."/>
            <person name="Heier L."/>
            <person name="Spannagl M."/>
            <person name="Pfeifer M."/>
            <person name="Jakobsen K.S."/>
            <person name="Wulff B.B."/>
            <person name="Steuernagel B."/>
            <person name="Mayer K.F."/>
            <person name="Olsen O.A."/>
        </authorList>
    </citation>
    <scope>NUCLEOTIDE SEQUENCE [LARGE SCALE GENOMIC DNA]</scope>
    <source>
        <strain evidence="2">cv. AL8/78</strain>
    </source>
</reference>
<proteinExistence type="predicted"/>